<reference evidence="1" key="1">
    <citation type="journal article" date="2023" name="G3 (Bethesda)">
        <title>Whole genome assemblies of Zophobas morio and Tenebrio molitor.</title>
        <authorList>
            <person name="Kaur S."/>
            <person name="Stinson S.A."/>
            <person name="diCenzo G.C."/>
        </authorList>
    </citation>
    <scope>NUCLEOTIDE SEQUENCE</scope>
    <source>
        <strain evidence="1">QUZm001</strain>
    </source>
</reference>
<dbReference type="Proteomes" id="UP001168821">
    <property type="component" value="Unassembled WGS sequence"/>
</dbReference>
<dbReference type="PANTHER" id="PTHR21261">
    <property type="entry name" value="BEAT PROTEIN"/>
    <property type="match status" value="1"/>
</dbReference>
<dbReference type="EMBL" id="JALNTZ010000006">
    <property type="protein sequence ID" value="KAJ3649078.1"/>
    <property type="molecule type" value="Genomic_DNA"/>
</dbReference>
<proteinExistence type="predicted"/>
<organism evidence="1 2">
    <name type="scientific">Zophobas morio</name>
    <dbReference type="NCBI Taxonomy" id="2755281"/>
    <lineage>
        <taxon>Eukaryota</taxon>
        <taxon>Metazoa</taxon>
        <taxon>Ecdysozoa</taxon>
        <taxon>Arthropoda</taxon>
        <taxon>Hexapoda</taxon>
        <taxon>Insecta</taxon>
        <taxon>Pterygota</taxon>
        <taxon>Neoptera</taxon>
        <taxon>Endopterygota</taxon>
        <taxon>Coleoptera</taxon>
        <taxon>Polyphaga</taxon>
        <taxon>Cucujiformia</taxon>
        <taxon>Tenebrionidae</taxon>
        <taxon>Zophobas</taxon>
    </lineage>
</organism>
<evidence type="ECO:0000313" key="2">
    <source>
        <dbReference type="Proteomes" id="UP001168821"/>
    </source>
</evidence>
<name>A0AA38I1V5_9CUCU</name>
<gene>
    <name evidence="1" type="ORF">Zmor_020840</name>
</gene>
<comment type="caution">
    <text evidence="1">The sequence shown here is derived from an EMBL/GenBank/DDBJ whole genome shotgun (WGS) entry which is preliminary data.</text>
</comment>
<evidence type="ECO:0008006" key="3">
    <source>
        <dbReference type="Google" id="ProtNLM"/>
    </source>
</evidence>
<dbReference type="AlphaFoldDB" id="A0AA38I1V5"/>
<dbReference type="PANTHER" id="PTHR21261:SF17">
    <property type="entry name" value="BEAT VI"/>
    <property type="match status" value="1"/>
</dbReference>
<sequence length="186" mass="21352">MSRSNSTLVTLTDVKRETSGEFKCEVSADAPRFHTDIRAANLLVADVPTEGPVLRTEVQEKSIGARIKANCTTPGSFPPMNITWFINDVQKSNLLIIAKVNNWQEKMLIMKNKKNLKGSKKFIEDDMTSMEREIQWKLRQIARENRAMRKTAKVMYQKIIIDGEGWKWNPVDEVLVRAKTDERAKN</sequence>
<protein>
    <recommendedName>
        <fullName evidence="3">Ig-like domain-containing protein</fullName>
    </recommendedName>
</protein>
<accession>A0AA38I1V5</accession>
<evidence type="ECO:0000313" key="1">
    <source>
        <dbReference type="EMBL" id="KAJ3649078.1"/>
    </source>
</evidence>
<keyword evidence="2" id="KW-1185">Reference proteome</keyword>